<protein>
    <submittedName>
        <fullName evidence="3">Uncharacterized protein</fullName>
    </submittedName>
</protein>
<feature type="compositionally biased region" description="Basic and acidic residues" evidence="2">
    <location>
        <begin position="403"/>
        <end position="421"/>
    </location>
</feature>
<sequence length="477" mass="56277">MSSNFLIPFTLKVRLSASCKSLHEDVGQILTHLQCRDGLGKEDTGSRDSLLHNEQPDPLCYLNKEIRVPPAGDMLRDSAAVEEFLTNIRLVSDYEQSYVSLIFQEYCKRMGITNEWKSSLQTIQQEEPVSGLNTLLDTVVREEASARAELHTSYTSFVDWVVETAPQWLEAARMEETESKLRTGTMLEAAMAQHFAQGSGSVAVEPSAPYPPAERVDREALRRQAIGMIEQEKLQRRRDTEVKVASLLKEEEQLRRQIEQRRRERQVQEQQQRTAKMEAHYQQILQEEEALKQRISARENERRQLFEHIKAEEEILSRRLAERERQILQDIEAREKAEWEQRELLRRQVMADEEFFRQRLRKHEEAREAEEREAQRKKEQEREVLYEHLLAEEELLRERLRKHQETREAEERERRRQEEIQQRMGAHSAYIYQPHNVGIASTNAQQFQGGPGEGYLRGVLSTTERDMQLLQQRQYWQ</sequence>
<evidence type="ECO:0000256" key="2">
    <source>
        <dbReference type="SAM" id="MobiDB-lite"/>
    </source>
</evidence>
<accession>G0UZG9</accession>
<proteinExistence type="predicted"/>
<feature type="coiled-coil region" evidence="1">
    <location>
        <begin position="237"/>
        <end position="301"/>
    </location>
</feature>
<dbReference type="EMBL" id="HE575324">
    <property type="protein sequence ID" value="CCC94788.1"/>
    <property type="molecule type" value="Genomic_DNA"/>
</dbReference>
<evidence type="ECO:0000313" key="3">
    <source>
        <dbReference type="EMBL" id="CCC94788.1"/>
    </source>
</evidence>
<keyword evidence="1" id="KW-0175">Coiled coil</keyword>
<organism evidence="3">
    <name type="scientific">Trypanosoma congolense (strain IL3000)</name>
    <dbReference type="NCBI Taxonomy" id="1068625"/>
    <lineage>
        <taxon>Eukaryota</taxon>
        <taxon>Discoba</taxon>
        <taxon>Euglenozoa</taxon>
        <taxon>Kinetoplastea</taxon>
        <taxon>Metakinetoplastina</taxon>
        <taxon>Trypanosomatida</taxon>
        <taxon>Trypanosomatidae</taxon>
        <taxon>Trypanosoma</taxon>
        <taxon>Nannomonas</taxon>
    </lineage>
</organism>
<dbReference type="AlphaFoldDB" id="G0UZG9"/>
<evidence type="ECO:0000256" key="1">
    <source>
        <dbReference type="SAM" id="Coils"/>
    </source>
</evidence>
<name>G0UZG9_TRYCI</name>
<gene>
    <name evidence="3" type="ORF">TCIL3000_11_1720</name>
</gene>
<reference evidence="3" key="1">
    <citation type="journal article" date="2012" name="Proc. Natl. Acad. Sci. U.S.A.">
        <title>Antigenic diversity is generated by distinct evolutionary mechanisms in African trypanosome species.</title>
        <authorList>
            <person name="Jackson A.P."/>
            <person name="Berry A."/>
            <person name="Aslett M."/>
            <person name="Allison H.C."/>
            <person name="Burton P."/>
            <person name="Vavrova-Anderson J."/>
            <person name="Brown R."/>
            <person name="Browne H."/>
            <person name="Corton N."/>
            <person name="Hauser H."/>
            <person name="Gamble J."/>
            <person name="Gilderthorp R."/>
            <person name="Marcello L."/>
            <person name="McQuillan J."/>
            <person name="Otto T.D."/>
            <person name="Quail M.A."/>
            <person name="Sanders M.J."/>
            <person name="van Tonder A."/>
            <person name="Ginger M.L."/>
            <person name="Field M.C."/>
            <person name="Barry J.D."/>
            <person name="Hertz-Fowler C."/>
            <person name="Berriman M."/>
        </authorList>
    </citation>
    <scope>NUCLEOTIDE SEQUENCE</scope>
    <source>
        <strain evidence="3">IL3000</strain>
    </source>
</reference>
<dbReference type="VEuPathDB" id="TriTrypDB:TcIL3000.11.1720"/>
<feature type="region of interest" description="Disordered" evidence="2">
    <location>
        <begin position="403"/>
        <end position="422"/>
    </location>
</feature>